<dbReference type="PROSITE" id="PS50011">
    <property type="entry name" value="PROTEIN_KINASE_DOM"/>
    <property type="match status" value="1"/>
</dbReference>
<dbReference type="GO" id="GO:0044773">
    <property type="term" value="P:mitotic DNA damage checkpoint signaling"/>
    <property type="evidence" value="ECO:0007669"/>
    <property type="project" value="TreeGrafter"/>
</dbReference>
<gene>
    <name evidence="2" type="ORF">FGO68_gene5344</name>
</gene>
<name>A0A8J8T172_HALGN</name>
<dbReference type="Gene3D" id="1.10.510.10">
    <property type="entry name" value="Transferase(Phosphotransferase) domain 1"/>
    <property type="match status" value="1"/>
</dbReference>
<dbReference type="PANTHER" id="PTHR44167:SF30">
    <property type="entry name" value="PHOSPHORYLASE KINASE"/>
    <property type="match status" value="1"/>
</dbReference>
<accession>A0A8J8T172</accession>
<reference evidence="2" key="1">
    <citation type="submission" date="2019-06" db="EMBL/GenBank/DDBJ databases">
        <authorList>
            <person name="Zheng W."/>
        </authorList>
    </citation>
    <scope>NUCLEOTIDE SEQUENCE</scope>
    <source>
        <strain evidence="2">QDHG01</strain>
    </source>
</reference>
<dbReference type="PROSITE" id="PS00108">
    <property type="entry name" value="PROTEIN_KINASE_ST"/>
    <property type="match status" value="1"/>
</dbReference>
<dbReference type="GO" id="GO:0005524">
    <property type="term" value="F:ATP binding"/>
    <property type="evidence" value="ECO:0007669"/>
    <property type="project" value="InterPro"/>
</dbReference>
<organism evidence="2 3">
    <name type="scientific">Halteria grandinella</name>
    <dbReference type="NCBI Taxonomy" id="5974"/>
    <lineage>
        <taxon>Eukaryota</taxon>
        <taxon>Sar</taxon>
        <taxon>Alveolata</taxon>
        <taxon>Ciliophora</taxon>
        <taxon>Intramacronucleata</taxon>
        <taxon>Spirotrichea</taxon>
        <taxon>Stichotrichia</taxon>
        <taxon>Sporadotrichida</taxon>
        <taxon>Halteriidae</taxon>
        <taxon>Halteria</taxon>
    </lineage>
</organism>
<dbReference type="AlphaFoldDB" id="A0A8J8T172"/>
<dbReference type="GO" id="GO:0005634">
    <property type="term" value="C:nucleus"/>
    <property type="evidence" value="ECO:0007669"/>
    <property type="project" value="TreeGrafter"/>
</dbReference>
<dbReference type="SUPFAM" id="SSF56112">
    <property type="entry name" value="Protein kinase-like (PK-like)"/>
    <property type="match status" value="1"/>
</dbReference>
<dbReference type="EMBL" id="RRYP01011438">
    <property type="protein sequence ID" value="TNV77733.1"/>
    <property type="molecule type" value="Genomic_DNA"/>
</dbReference>
<dbReference type="Proteomes" id="UP000785679">
    <property type="component" value="Unassembled WGS sequence"/>
</dbReference>
<dbReference type="OrthoDB" id="1738954at2759"/>
<comment type="caution">
    <text evidence="2">The sequence shown here is derived from an EMBL/GenBank/DDBJ whole genome shotgun (WGS) entry which is preliminary data.</text>
</comment>
<dbReference type="Pfam" id="PF00069">
    <property type="entry name" value="Pkinase"/>
    <property type="match status" value="1"/>
</dbReference>
<dbReference type="GO" id="GO:0004674">
    <property type="term" value="F:protein serine/threonine kinase activity"/>
    <property type="evidence" value="ECO:0007669"/>
    <property type="project" value="TreeGrafter"/>
</dbReference>
<evidence type="ECO:0000313" key="2">
    <source>
        <dbReference type="EMBL" id="TNV77733.1"/>
    </source>
</evidence>
<proteinExistence type="predicted"/>
<dbReference type="PANTHER" id="PTHR44167">
    <property type="entry name" value="OVARIAN-SPECIFIC SERINE/THREONINE-PROTEIN KINASE LOK-RELATED"/>
    <property type="match status" value="1"/>
</dbReference>
<evidence type="ECO:0000313" key="3">
    <source>
        <dbReference type="Proteomes" id="UP000785679"/>
    </source>
</evidence>
<keyword evidence="3" id="KW-1185">Reference proteome</keyword>
<dbReference type="InterPro" id="IPR008271">
    <property type="entry name" value="Ser/Thr_kinase_AS"/>
</dbReference>
<sequence>MAHTFAIREQIIHGELSLEDHPNILKLHSYSSSEDSYNLYLEHADMGEYLSSKVLENFTPLGQIELQEVSQQLLKALAFIHSKGIIHCDLKLENILLTSQSAHSPCVKLADFGLSHKLQPNSNCAYMSALCGTFGYIAPEQRPQSYISTAVDMYSFGILLHEMAVAYKPQFLSKKEGRLSYREADWRGVEKQKELQELICLCLRGNPKERPTAQEALEHEYYL</sequence>
<dbReference type="SMART" id="SM00220">
    <property type="entry name" value="S_TKc"/>
    <property type="match status" value="1"/>
</dbReference>
<dbReference type="InterPro" id="IPR011009">
    <property type="entry name" value="Kinase-like_dom_sf"/>
</dbReference>
<feature type="domain" description="Protein kinase" evidence="1">
    <location>
        <begin position="1"/>
        <end position="222"/>
    </location>
</feature>
<dbReference type="InterPro" id="IPR000719">
    <property type="entry name" value="Prot_kinase_dom"/>
</dbReference>
<evidence type="ECO:0000259" key="1">
    <source>
        <dbReference type="PROSITE" id="PS50011"/>
    </source>
</evidence>
<dbReference type="PIRSF" id="PIRSF000654">
    <property type="entry name" value="Integrin-linked_kinase"/>
    <property type="match status" value="1"/>
</dbReference>
<protein>
    <recommendedName>
        <fullName evidence="1">Protein kinase domain-containing protein</fullName>
    </recommendedName>
</protein>